<protein>
    <submittedName>
        <fullName evidence="1">Uncharacterized protein</fullName>
    </submittedName>
</protein>
<evidence type="ECO:0000313" key="2">
    <source>
        <dbReference type="Proteomes" id="UP000294530"/>
    </source>
</evidence>
<comment type="caution">
    <text evidence="1">The sequence shown here is derived from an EMBL/GenBank/DDBJ whole genome shotgun (WGS) entry which is preliminary data.</text>
</comment>
<dbReference type="KEGG" id="blac:94346260"/>
<dbReference type="AlphaFoldDB" id="A0A976FS47"/>
<gene>
    <name evidence="1" type="ORF">CCR75_002492</name>
</gene>
<dbReference type="GeneID" id="94346260"/>
<name>A0A976FS47_BRELC</name>
<evidence type="ECO:0000313" key="1">
    <source>
        <dbReference type="EMBL" id="TDH71479.1"/>
    </source>
</evidence>
<dbReference type="EMBL" id="SHOA02000015">
    <property type="protein sequence ID" value="TDH71479.1"/>
    <property type="molecule type" value="Genomic_DNA"/>
</dbReference>
<organism evidence="1 2">
    <name type="scientific">Bremia lactucae</name>
    <name type="common">Lettuce downy mildew</name>
    <dbReference type="NCBI Taxonomy" id="4779"/>
    <lineage>
        <taxon>Eukaryota</taxon>
        <taxon>Sar</taxon>
        <taxon>Stramenopiles</taxon>
        <taxon>Oomycota</taxon>
        <taxon>Peronosporomycetes</taxon>
        <taxon>Peronosporales</taxon>
        <taxon>Peronosporaceae</taxon>
        <taxon>Bremia</taxon>
    </lineage>
</organism>
<dbReference type="Proteomes" id="UP000294530">
    <property type="component" value="Unassembled WGS sequence"/>
</dbReference>
<sequence>MKGEEERCRGERTYAQSSESFDLLRIAKKTSQQENAVDNAADKAFTADILKEFGRKWDSNNFNFAKMLKDSMPNDEVGIVLGTLEAEAIADAVVAAAKVKALATVGEQVSNGVDKAAELFRNSFGKNNVDIMIENALLKSPEDWAFKEFKSAFEKLPAVA</sequence>
<accession>A0A976FS47</accession>
<dbReference type="RefSeq" id="XP_067820978.1">
    <property type="nucleotide sequence ID" value="XM_067960589.1"/>
</dbReference>
<keyword evidence="2" id="KW-1185">Reference proteome</keyword>
<reference evidence="1 2" key="1">
    <citation type="journal article" date="2021" name="Genome Biol.">
        <title>AFLAP: assembly-free linkage analysis pipeline using k-mers from genome sequencing data.</title>
        <authorList>
            <person name="Fletcher K."/>
            <person name="Zhang L."/>
            <person name="Gil J."/>
            <person name="Han R."/>
            <person name="Cavanaugh K."/>
            <person name="Michelmore R."/>
        </authorList>
    </citation>
    <scope>NUCLEOTIDE SEQUENCE [LARGE SCALE GENOMIC DNA]</scope>
    <source>
        <strain evidence="1 2">SF5</strain>
    </source>
</reference>
<proteinExistence type="predicted"/>